<dbReference type="EMBL" id="CM026432">
    <property type="protein sequence ID" value="KAG0557738.1"/>
    <property type="molecule type" value="Genomic_DNA"/>
</dbReference>
<gene>
    <name evidence="1" type="ORF">KC19_11G153400</name>
</gene>
<sequence>MASIVAEKSCHFLQCGMNSLVTFLSKPNGNRLWKFTDRRCISPRSEWATGFFFPKKSSPLMPFQFLENVSNLFREKTSGASSSTSRISGVECIQGYLLLFFEPQTLCKQLLGFIMCDVIFSFRVYRTVDETLSD</sequence>
<proteinExistence type="predicted"/>
<dbReference type="Proteomes" id="UP000822688">
    <property type="component" value="Chromosome 11"/>
</dbReference>
<evidence type="ECO:0000313" key="2">
    <source>
        <dbReference type="Proteomes" id="UP000822688"/>
    </source>
</evidence>
<accession>A0A8T0GJ18</accession>
<evidence type="ECO:0000313" key="1">
    <source>
        <dbReference type="EMBL" id="KAG0557738.1"/>
    </source>
</evidence>
<dbReference type="AlphaFoldDB" id="A0A8T0GJ18"/>
<keyword evidence="2" id="KW-1185">Reference proteome</keyword>
<name>A0A8T0GJ18_CERPU</name>
<comment type="caution">
    <text evidence="1">The sequence shown here is derived from an EMBL/GenBank/DDBJ whole genome shotgun (WGS) entry which is preliminary data.</text>
</comment>
<organism evidence="1 2">
    <name type="scientific">Ceratodon purpureus</name>
    <name type="common">Fire moss</name>
    <name type="synonym">Dicranum purpureum</name>
    <dbReference type="NCBI Taxonomy" id="3225"/>
    <lineage>
        <taxon>Eukaryota</taxon>
        <taxon>Viridiplantae</taxon>
        <taxon>Streptophyta</taxon>
        <taxon>Embryophyta</taxon>
        <taxon>Bryophyta</taxon>
        <taxon>Bryophytina</taxon>
        <taxon>Bryopsida</taxon>
        <taxon>Dicranidae</taxon>
        <taxon>Pseudoditrichales</taxon>
        <taxon>Ditrichaceae</taxon>
        <taxon>Ceratodon</taxon>
    </lineage>
</organism>
<protein>
    <submittedName>
        <fullName evidence="1">Uncharacterized protein</fullName>
    </submittedName>
</protein>
<reference evidence="1 2" key="1">
    <citation type="submission" date="2020-06" db="EMBL/GenBank/DDBJ databases">
        <title>WGS assembly of Ceratodon purpureus strain R40.</title>
        <authorList>
            <person name="Carey S.B."/>
            <person name="Jenkins J."/>
            <person name="Shu S."/>
            <person name="Lovell J.T."/>
            <person name="Sreedasyam A."/>
            <person name="Maumus F."/>
            <person name="Tiley G.P."/>
            <person name="Fernandez-Pozo N."/>
            <person name="Barry K."/>
            <person name="Chen C."/>
            <person name="Wang M."/>
            <person name="Lipzen A."/>
            <person name="Daum C."/>
            <person name="Saski C.A."/>
            <person name="Payton A.C."/>
            <person name="Mcbreen J.C."/>
            <person name="Conrad R.E."/>
            <person name="Kollar L.M."/>
            <person name="Olsson S."/>
            <person name="Huttunen S."/>
            <person name="Landis J.B."/>
            <person name="Wickett N.J."/>
            <person name="Johnson M.G."/>
            <person name="Rensing S.A."/>
            <person name="Grimwood J."/>
            <person name="Schmutz J."/>
            <person name="Mcdaniel S.F."/>
        </authorList>
    </citation>
    <scope>NUCLEOTIDE SEQUENCE [LARGE SCALE GENOMIC DNA]</scope>
    <source>
        <strain evidence="1 2">R40</strain>
    </source>
</reference>